<dbReference type="InterPro" id="IPR001155">
    <property type="entry name" value="OxRdtase_FMN_N"/>
</dbReference>
<dbReference type="PANTHER" id="PTHR22893:SF91">
    <property type="entry name" value="NADPH DEHYDROGENASE 2-RELATED"/>
    <property type="match status" value="1"/>
</dbReference>
<dbReference type="PANTHER" id="PTHR22893">
    <property type="entry name" value="NADH OXIDOREDUCTASE-RELATED"/>
    <property type="match status" value="1"/>
</dbReference>
<gene>
    <name evidence="3" type="ORF">IM811_011234</name>
</gene>
<evidence type="ECO:0000256" key="1">
    <source>
        <dbReference type="ARBA" id="ARBA00022630"/>
    </source>
</evidence>
<comment type="caution">
    <text evidence="3">The sequence shown here is derived from an EMBL/GenBank/DDBJ whole genome shotgun (WGS) entry which is preliminary data.</text>
</comment>
<dbReference type="GO" id="GO:0016491">
    <property type="term" value="F:oxidoreductase activity"/>
    <property type="evidence" value="ECO:0007669"/>
    <property type="project" value="InterPro"/>
</dbReference>
<feature type="domain" description="NADH:flavin oxidoreductase/NADH oxidase N-terminal" evidence="2">
    <location>
        <begin position="4"/>
        <end position="265"/>
    </location>
</feature>
<accession>A0A8H7TTG4</accession>
<dbReference type="InterPro" id="IPR045247">
    <property type="entry name" value="Oye-like"/>
</dbReference>
<name>A0A8H7TTG4_BIOOC</name>
<dbReference type="AlphaFoldDB" id="A0A8H7TTG4"/>
<evidence type="ECO:0000313" key="4">
    <source>
        <dbReference type="Proteomes" id="UP000616885"/>
    </source>
</evidence>
<organism evidence="3 4">
    <name type="scientific">Bionectria ochroleuca</name>
    <name type="common">Gliocladium roseum</name>
    <dbReference type="NCBI Taxonomy" id="29856"/>
    <lineage>
        <taxon>Eukaryota</taxon>
        <taxon>Fungi</taxon>
        <taxon>Dikarya</taxon>
        <taxon>Ascomycota</taxon>
        <taxon>Pezizomycotina</taxon>
        <taxon>Sordariomycetes</taxon>
        <taxon>Hypocreomycetidae</taxon>
        <taxon>Hypocreales</taxon>
        <taxon>Bionectriaceae</taxon>
        <taxon>Clonostachys</taxon>
    </lineage>
</organism>
<evidence type="ECO:0000313" key="3">
    <source>
        <dbReference type="EMBL" id="KAF9755793.1"/>
    </source>
</evidence>
<dbReference type="Proteomes" id="UP000616885">
    <property type="component" value="Unassembled WGS sequence"/>
</dbReference>
<proteinExistence type="predicted"/>
<dbReference type="GO" id="GO:0010181">
    <property type="term" value="F:FMN binding"/>
    <property type="evidence" value="ECO:0007669"/>
    <property type="project" value="InterPro"/>
</dbReference>
<dbReference type="InterPro" id="IPR013785">
    <property type="entry name" value="Aldolase_TIM"/>
</dbReference>
<dbReference type="Pfam" id="PF00724">
    <property type="entry name" value="Oxidored_FMN"/>
    <property type="match status" value="1"/>
</dbReference>
<reference evidence="3" key="1">
    <citation type="submission" date="2020-10" db="EMBL/GenBank/DDBJ databases">
        <title>High-Quality Genome Resource of Clonostachys rosea strain S41 by Oxford Nanopore Long-Read Sequencing.</title>
        <authorList>
            <person name="Wang H."/>
        </authorList>
    </citation>
    <scope>NUCLEOTIDE SEQUENCE</scope>
    <source>
        <strain evidence="3">S41</strain>
    </source>
</reference>
<evidence type="ECO:0000259" key="2">
    <source>
        <dbReference type="Pfam" id="PF00724"/>
    </source>
</evidence>
<dbReference type="Gene3D" id="3.20.20.70">
    <property type="entry name" value="Aldolase class I"/>
    <property type="match status" value="1"/>
</dbReference>
<dbReference type="EMBL" id="JADCTT010000003">
    <property type="protein sequence ID" value="KAF9755793.1"/>
    <property type="molecule type" value="Genomic_DNA"/>
</dbReference>
<dbReference type="SUPFAM" id="SSF51395">
    <property type="entry name" value="FMN-linked oxidoreductases"/>
    <property type="match status" value="1"/>
</dbReference>
<protein>
    <recommendedName>
        <fullName evidence="2">NADH:flavin oxidoreductase/NADH oxidase N-terminal domain-containing protein</fullName>
    </recommendedName>
</protein>
<keyword evidence="1" id="KW-0285">Flavoprotein</keyword>
<sequence>MSSLLEPIAIGGGKLALRNRVVMGALTRNRCVDDMKPGQAQIDHYSQRAKDGTGLIISEGVFIDWTGSHWTNAPVMISEDHCKAWQKVVDGVHQAGGKMFFQPWHAGRCQNDLMPALKERGLPVLAASPLQASGGKYRDLPGVPGHTANLKEIENPSEIVNMFRRAVALAKRAGFDGIELLAQGGYLVQQFLVPEANTRTDDYGGPVENRCRFLLEVVDAIGDVWGGYELICVKINPTDVLHGTVMTFADLKETYDYLIKELVARKVGIINISRRGTDLTVGDGSFTRSFPRPDGYPLPLGYDPVLDFGPLVKYPGSPSLLMANHEYTVEEADRLVKEGKLDLITFGRPFIWNPDLVTRIKYGIPLAQNDRGDTVLYGPYTSPEQGYNDWPTAAA</sequence>